<gene>
    <name evidence="3" type="ORF">BZK42_03230</name>
</gene>
<comment type="similarity">
    <text evidence="1">Belongs to the short-chain dehydrogenases/reductases (SDR) family.</text>
</comment>
<dbReference type="RefSeq" id="WP_080858743.1">
    <property type="nucleotide sequence ID" value="NZ_CP077405.1"/>
</dbReference>
<evidence type="ECO:0000313" key="4">
    <source>
        <dbReference type="Proteomes" id="UP000192573"/>
    </source>
</evidence>
<dbReference type="PANTHER" id="PTHR44196">
    <property type="entry name" value="DEHYDROGENASE/REDUCTASE SDR FAMILY MEMBER 7B"/>
    <property type="match status" value="1"/>
</dbReference>
<proteinExistence type="inferred from homology"/>
<sequence length="250" mass="27004">MLRGKRAVITGGGGGFGQALCVWLAQEGVEVDFCARRADDIQKTCSIIAAEGGIAKGYICDLTQPESLSQFSSQLLTSDKPIDILILNAAQWLSGTLDDQPDAEIINTVSSGLTGAILLTHALLPGLRRSESADVVSIISSCGIPNFTDSIAHPAFFASKHGLSGFTSKLSHQLSEENIRVTGLYPPDFELTGLDTFVDSQSRMGERLLNGRSVWETIRFVLAQPRSCHIGSIYFQGPTREKLSSRGWRC</sequence>
<evidence type="ECO:0000256" key="2">
    <source>
        <dbReference type="ARBA" id="ARBA00023002"/>
    </source>
</evidence>
<dbReference type="Proteomes" id="UP000192573">
    <property type="component" value="Unassembled WGS sequence"/>
</dbReference>
<keyword evidence="2" id="KW-0560">Oxidoreductase</keyword>
<dbReference type="CDD" id="cd05233">
    <property type="entry name" value="SDR_c"/>
    <property type="match status" value="1"/>
</dbReference>
<dbReference type="AlphaFoldDB" id="A0A1V8P5B8"/>
<dbReference type="InterPro" id="IPR002347">
    <property type="entry name" value="SDR_fam"/>
</dbReference>
<dbReference type="Pfam" id="PF00106">
    <property type="entry name" value="adh_short"/>
    <property type="match status" value="1"/>
</dbReference>
<dbReference type="PANTHER" id="PTHR44196:SF1">
    <property type="entry name" value="DEHYDROGENASE_REDUCTASE SDR FAMILY MEMBER 7B"/>
    <property type="match status" value="1"/>
</dbReference>
<dbReference type="GO" id="GO:0016020">
    <property type="term" value="C:membrane"/>
    <property type="evidence" value="ECO:0007669"/>
    <property type="project" value="TreeGrafter"/>
</dbReference>
<evidence type="ECO:0000313" key="3">
    <source>
        <dbReference type="EMBL" id="OQM43898.1"/>
    </source>
</evidence>
<dbReference type="GO" id="GO:0016491">
    <property type="term" value="F:oxidoreductase activity"/>
    <property type="evidence" value="ECO:0007669"/>
    <property type="project" value="UniProtKB-KW"/>
</dbReference>
<comment type="caution">
    <text evidence="3">The sequence shown here is derived from an EMBL/GenBank/DDBJ whole genome shotgun (WGS) entry which is preliminary data.</text>
</comment>
<name>A0A1V8P5B8_CITBR</name>
<accession>A0A1V8P5B8</accession>
<dbReference type="PRINTS" id="PR00081">
    <property type="entry name" value="GDHRDH"/>
</dbReference>
<dbReference type="Gene3D" id="3.40.50.720">
    <property type="entry name" value="NAD(P)-binding Rossmann-like Domain"/>
    <property type="match status" value="1"/>
</dbReference>
<reference evidence="3 4" key="1">
    <citation type="submission" date="2017-03" db="EMBL/GenBank/DDBJ databases">
        <authorList>
            <person name="Afonso C.L."/>
            <person name="Miller P.J."/>
            <person name="Scott M.A."/>
            <person name="Spackman E."/>
            <person name="Goraichik I."/>
            <person name="Dimitrov K.M."/>
            <person name="Suarez D.L."/>
            <person name="Swayne D.E."/>
        </authorList>
    </citation>
    <scope>NUCLEOTIDE SEQUENCE [LARGE SCALE GENOMIC DNA]</scope>
    <source>
        <strain evidence="3 4">ATCC 51113</strain>
    </source>
</reference>
<dbReference type="SUPFAM" id="SSF51735">
    <property type="entry name" value="NAD(P)-binding Rossmann-fold domains"/>
    <property type="match status" value="1"/>
</dbReference>
<dbReference type="EMBL" id="NAEW01000001">
    <property type="protein sequence ID" value="OQM43898.1"/>
    <property type="molecule type" value="Genomic_DNA"/>
</dbReference>
<protein>
    <submittedName>
        <fullName evidence="3">Deoxygluconate dehydrogenase</fullName>
    </submittedName>
</protein>
<organism evidence="3 4">
    <name type="scientific">Citrobacter braakii</name>
    <dbReference type="NCBI Taxonomy" id="57706"/>
    <lineage>
        <taxon>Bacteria</taxon>
        <taxon>Pseudomonadati</taxon>
        <taxon>Pseudomonadota</taxon>
        <taxon>Gammaproteobacteria</taxon>
        <taxon>Enterobacterales</taxon>
        <taxon>Enterobacteriaceae</taxon>
        <taxon>Citrobacter</taxon>
        <taxon>Citrobacter freundii complex</taxon>
    </lineage>
</organism>
<dbReference type="InterPro" id="IPR036291">
    <property type="entry name" value="NAD(P)-bd_dom_sf"/>
</dbReference>
<evidence type="ECO:0000256" key="1">
    <source>
        <dbReference type="ARBA" id="ARBA00006484"/>
    </source>
</evidence>